<dbReference type="Gene3D" id="1.20.1250.20">
    <property type="entry name" value="MFS general substrate transporter like domains"/>
    <property type="match status" value="1"/>
</dbReference>
<gene>
    <name evidence="2" type="ordered locus">W5S_4302</name>
</gene>
<dbReference type="KEGG" id="pec:W5S_4302"/>
<dbReference type="RefSeq" id="WP_014701747.1">
    <property type="nucleotide sequence ID" value="NC_017845.1"/>
</dbReference>
<sequence>MPLQSPTNTWAMNRIKPRFIFFNVDAVRAVLMIVTFVALYLSPQATFPALATMMALLSVAYVLNFVATDALLPRHISPDALPKTHTMLQGVDQITMVLGPAVASCLCKLSP</sequence>
<feature type="transmembrane region" description="Helical" evidence="1">
    <location>
        <begin position="47"/>
        <end position="67"/>
    </location>
</feature>
<keyword evidence="1" id="KW-1133">Transmembrane helix</keyword>
<dbReference type="Proteomes" id="UP000008044">
    <property type="component" value="Chromosome"/>
</dbReference>
<name>A0A0H3I8R5_PECPM</name>
<dbReference type="HOGENOM" id="CLU_2155935_0_0_6"/>
<dbReference type="SUPFAM" id="SSF103473">
    <property type="entry name" value="MFS general substrate transporter"/>
    <property type="match status" value="1"/>
</dbReference>
<dbReference type="EMBL" id="CP003415">
    <property type="protein sequence ID" value="AFI92358.1"/>
    <property type="molecule type" value="Genomic_DNA"/>
</dbReference>
<evidence type="ECO:0000313" key="2">
    <source>
        <dbReference type="EMBL" id="AFI92358.1"/>
    </source>
</evidence>
<accession>A0A0H3I8R5</accession>
<keyword evidence="1" id="KW-0472">Membrane</keyword>
<reference evidence="2 3" key="1">
    <citation type="journal article" date="2012" name="J. Bacteriol.">
        <title>Genome sequence of Pectobacterium sp. strain SCC3193.</title>
        <authorList>
            <person name="Koskinen J.P."/>
            <person name="Laine P."/>
            <person name="Niemi O."/>
            <person name="Nykyri J."/>
            <person name="Harjunpaa H."/>
            <person name="Auvinen P."/>
            <person name="Paulin L."/>
            <person name="Pirhonen M."/>
            <person name="Palva T."/>
            <person name="Holm L."/>
        </authorList>
    </citation>
    <scope>NUCLEOTIDE SEQUENCE [LARGE SCALE GENOMIC DNA]</scope>
    <source>
        <strain evidence="2 3">SCC3193</strain>
    </source>
</reference>
<evidence type="ECO:0000313" key="3">
    <source>
        <dbReference type="Proteomes" id="UP000008044"/>
    </source>
</evidence>
<evidence type="ECO:0000256" key="1">
    <source>
        <dbReference type="SAM" id="Phobius"/>
    </source>
</evidence>
<organism evidence="2 3">
    <name type="scientific">Pectobacterium parmentieri</name>
    <dbReference type="NCBI Taxonomy" id="1905730"/>
    <lineage>
        <taxon>Bacteria</taxon>
        <taxon>Pseudomonadati</taxon>
        <taxon>Pseudomonadota</taxon>
        <taxon>Gammaproteobacteria</taxon>
        <taxon>Enterobacterales</taxon>
        <taxon>Pectobacteriaceae</taxon>
        <taxon>Pectobacterium</taxon>
    </lineage>
</organism>
<dbReference type="eggNOG" id="COG2211">
    <property type="taxonomic scope" value="Bacteria"/>
</dbReference>
<protein>
    <submittedName>
        <fullName evidence="2">Uncharacterized protein</fullName>
    </submittedName>
</protein>
<dbReference type="AlphaFoldDB" id="A0A0H3I8R5"/>
<keyword evidence="1" id="KW-0812">Transmembrane</keyword>
<dbReference type="InterPro" id="IPR036259">
    <property type="entry name" value="MFS_trans_sf"/>
</dbReference>
<feature type="transmembrane region" description="Helical" evidence="1">
    <location>
        <begin position="20"/>
        <end position="41"/>
    </location>
</feature>
<proteinExistence type="predicted"/>